<evidence type="ECO:0000313" key="3">
    <source>
        <dbReference type="EMBL" id="NCS92002.1"/>
    </source>
</evidence>
<dbReference type="InterPro" id="IPR012340">
    <property type="entry name" value="NA-bd_OB-fold"/>
</dbReference>
<accession>A0A8J7YWW6</accession>
<sequence>MVTFISIADAKPKKEISVKVKVISDVRFTSRDILKCRVGDESAIAEIIAWGNEKERMKFKKGDVIEVVNVVVSEKSPLFIFTKKTEVKVINAADIPDEKIYATKFIDEIPAFGYVFIEGFVSRNFGIYDYYCRRCRKFSEEVCSCGNFSEKIFRISGIFSDSTSDILWTTNDERVAEKITNRKAEELKAKRTKNKGLENEKEHWKEIIKKLMNHNHKFFGYGSDKKFIVVDAEC</sequence>
<dbReference type="Proteomes" id="UP000738826">
    <property type="component" value="Unassembled WGS sequence"/>
</dbReference>
<evidence type="ECO:0000313" key="4">
    <source>
        <dbReference type="Proteomes" id="UP000768163"/>
    </source>
</evidence>
<organism evidence="2 4">
    <name type="scientific">Candidatus Altarchaeum hamiconexum</name>
    <dbReference type="NCBI Taxonomy" id="1803513"/>
    <lineage>
        <taxon>Archaea</taxon>
        <taxon>Candidatus Altarchaeota</taxon>
        <taxon>Candidatus Altiarchaeia</taxon>
        <taxon>Candidatus Altarchaeales</taxon>
        <taxon>Candidatus Altarchaeaceae</taxon>
        <taxon>Candidatus Altarchaeum</taxon>
    </lineage>
</organism>
<name>A0A8J7YWW6_9ARCH</name>
<evidence type="ECO:0000313" key="2">
    <source>
        <dbReference type="EMBL" id="NCN65480.1"/>
    </source>
</evidence>
<protein>
    <submittedName>
        <fullName evidence="2">Uncharacterized protein</fullName>
    </submittedName>
</protein>
<gene>
    <name evidence="3" type="ORF">GW779_06370</name>
    <name evidence="2" type="ORF">GW910_05415</name>
</gene>
<dbReference type="AlphaFoldDB" id="A0A8J7YWW6"/>
<dbReference type="EMBL" id="JAACVF010000146">
    <property type="protein sequence ID" value="NCN65480.1"/>
    <property type="molecule type" value="Genomic_DNA"/>
</dbReference>
<feature type="coiled-coil region" evidence="1">
    <location>
        <begin position="180"/>
        <end position="214"/>
    </location>
</feature>
<dbReference type="Proteomes" id="UP000768163">
    <property type="component" value="Unassembled WGS sequence"/>
</dbReference>
<reference evidence="2" key="1">
    <citation type="submission" date="2019-11" db="EMBL/GenBank/DDBJ databases">
        <title>Lipid analysis of CO2-rich subsurface aquifers suggests an autotrophy-based deep biosphere with lysolipids enriched in CPR bacteria.</title>
        <authorList>
            <person name="Probst A.J."/>
            <person name="Elling F.J."/>
            <person name="Castelle C.J."/>
            <person name="Zhu Q."/>
            <person name="Elvert M."/>
            <person name="Birarda G."/>
            <person name="Holman H.-Y."/>
            <person name="Lane K.R."/>
            <person name="Ladd B."/>
            <person name="Ryan M.C."/>
            <person name="Woyke T."/>
            <person name="Hinrichs K.-U."/>
            <person name="Banfield J.F."/>
        </authorList>
    </citation>
    <scope>NUCLEOTIDE SEQUENCE</scope>
    <source>
        <strain evidence="2">CG_2015-01_33_1645</strain>
        <strain evidence="3">CG_2015-04_33_537</strain>
    </source>
</reference>
<dbReference type="SUPFAM" id="SSF50249">
    <property type="entry name" value="Nucleic acid-binding proteins"/>
    <property type="match status" value="1"/>
</dbReference>
<proteinExistence type="predicted"/>
<keyword evidence="1" id="KW-0175">Coiled coil</keyword>
<evidence type="ECO:0000256" key="1">
    <source>
        <dbReference type="SAM" id="Coils"/>
    </source>
</evidence>
<dbReference type="EMBL" id="JAACQH010000147">
    <property type="protein sequence ID" value="NCS92002.1"/>
    <property type="molecule type" value="Genomic_DNA"/>
</dbReference>
<comment type="caution">
    <text evidence="2">The sequence shown here is derived from an EMBL/GenBank/DDBJ whole genome shotgun (WGS) entry which is preliminary data.</text>
</comment>
<dbReference type="Gene3D" id="2.40.50.140">
    <property type="entry name" value="Nucleic acid-binding proteins"/>
    <property type="match status" value="1"/>
</dbReference>